<evidence type="ECO:0000313" key="2">
    <source>
        <dbReference type="EMBL" id="MDQ9169578.1"/>
    </source>
</evidence>
<keyword evidence="3" id="KW-1185">Reference proteome</keyword>
<proteinExistence type="predicted"/>
<gene>
    <name evidence="2" type="ORF">Q8A64_04045</name>
</gene>
<dbReference type="RefSeq" id="WP_338435516.1">
    <property type="nucleotide sequence ID" value="NZ_JAUYVH010000002.1"/>
</dbReference>
<sequence length="40" mass="4221">MTDSVSEHLPQAGSAHRYYGVKPPGYSARDEYAIAAVPAG</sequence>
<evidence type="ECO:0000313" key="3">
    <source>
        <dbReference type="Proteomes" id="UP001225596"/>
    </source>
</evidence>
<name>A0ABU1BKR5_9BURK</name>
<organism evidence="2 3">
    <name type="scientific">Keguizhuia sedimenti</name>
    <dbReference type="NCBI Taxonomy" id="3064264"/>
    <lineage>
        <taxon>Bacteria</taxon>
        <taxon>Pseudomonadati</taxon>
        <taxon>Pseudomonadota</taxon>
        <taxon>Betaproteobacteria</taxon>
        <taxon>Burkholderiales</taxon>
        <taxon>Oxalobacteraceae</taxon>
        <taxon>Keguizhuia</taxon>
    </lineage>
</organism>
<evidence type="ECO:0000256" key="1">
    <source>
        <dbReference type="SAM" id="MobiDB-lite"/>
    </source>
</evidence>
<dbReference type="EMBL" id="JAUYVH010000002">
    <property type="protein sequence ID" value="MDQ9169578.1"/>
    <property type="molecule type" value="Genomic_DNA"/>
</dbReference>
<comment type="caution">
    <text evidence="2">The sequence shown here is derived from an EMBL/GenBank/DDBJ whole genome shotgun (WGS) entry which is preliminary data.</text>
</comment>
<reference evidence="2 3" key="1">
    <citation type="submission" date="2023-08" db="EMBL/GenBank/DDBJ databases">
        <title>Oxalobacteraceae gen .nov., isolated from river sludge outside the plant.</title>
        <authorList>
            <person name="Zhao S.Y."/>
        </authorList>
    </citation>
    <scope>NUCLEOTIDE SEQUENCE [LARGE SCALE GENOMIC DNA]</scope>
    <source>
        <strain evidence="2 3">R-40</strain>
    </source>
</reference>
<protein>
    <submittedName>
        <fullName evidence="2">Uncharacterized protein</fullName>
    </submittedName>
</protein>
<dbReference type="Proteomes" id="UP001225596">
    <property type="component" value="Unassembled WGS sequence"/>
</dbReference>
<accession>A0ABU1BKR5</accession>
<feature type="region of interest" description="Disordered" evidence="1">
    <location>
        <begin position="1"/>
        <end position="26"/>
    </location>
</feature>